<sequence>MMGIQQQFSFLSNPLISSFQKEKEPNLLEIARVSHKELTVSNLYAYFLNKSESHGLGSLFLDSLIELLPTNSFVIGDEPIRIEREVYTFGTGKFIDVVITDGNQVIVIENKVYATLYNDLEAYKSHFKVKNLVGIVLSSRKEQNTGGFEAITHKEWLTKILYNYKISTDISLSPRQEYNFYTFVEILRNMNNTIDDLDNTLAFFKTNAEQILALQKMKSSFAKVILEQISLLVQNIGFVAIENKKDLSLEYTFSDAPSLILYIYLEDSDLSLLKVALWIRNNPDLVYSWRNTDRFKNEKIEICNLGLLVVNEANPLGGNSWTPIVRKHYSLKSIENLLDLTELQNDLKSAWEKAINTLKTITNP</sequence>
<proteinExistence type="predicted"/>
<dbReference type="RefSeq" id="WP_255036756.1">
    <property type="nucleotide sequence ID" value="NZ_RJUF01000018.1"/>
</dbReference>
<keyword evidence="2" id="KW-1185">Reference proteome</keyword>
<name>A0AAE3H4S1_9BACT</name>
<evidence type="ECO:0000313" key="1">
    <source>
        <dbReference type="EMBL" id="MCP9762975.1"/>
    </source>
</evidence>
<dbReference type="InterPro" id="IPR029470">
    <property type="entry name" value="PDDEXK_4"/>
</dbReference>
<gene>
    <name evidence="1" type="ORF">EGI31_08405</name>
</gene>
<protein>
    <recommendedName>
        <fullName evidence="3">PD-(D/E)XK nuclease superfamily protein</fullName>
    </recommendedName>
</protein>
<comment type="caution">
    <text evidence="1">The sequence shown here is derived from an EMBL/GenBank/DDBJ whole genome shotgun (WGS) entry which is preliminary data.</text>
</comment>
<evidence type="ECO:0000313" key="2">
    <source>
        <dbReference type="Proteomes" id="UP001204144"/>
    </source>
</evidence>
<dbReference type="AlphaFoldDB" id="A0AAE3H4S1"/>
<organism evidence="1 2">
    <name type="scientific">Lacihabitans soyangensis</name>
    <dbReference type="NCBI Taxonomy" id="869394"/>
    <lineage>
        <taxon>Bacteria</taxon>
        <taxon>Pseudomonadati</taxon>
        <taxon>Bacteroidota</taxon>
        <taxon>Cytophagia</taxon>
        <taxon>Cytophagales</taxon>
        <taxon>Leadbetterellaceae</taxon>
        <taxon>Lacihabitans</taxon>
    </lineage>
</organism>
<reference evidence="1 2" key="1">
    <citation type="submission" date="2018-11" db="EMBL/GenBank/DDBJ databases">
        <title>Novel bacteria species description.</title>
        <authorList>
            <person name="Han J.-H."/>
        </authorList>
    </citation>
    <scope>NUCLEOTIDE SEQUENCE [LARGE SCALE GENOMIC DNA]</scope>
    <source>
        <strain evidence="1 2">KCTC23259</strain>
    </source>
</reference>
<dbReference type="Pfam" id="PF14281">
    <property type="entry name" value="PDDEXK_4"/>
    <property type="match status" value="1"/>
</dbReference>
<dbReference type="EMBL" id="RJUF01000018">
    <property type="protein sequence ID" value="MCP9762975.1"/>
    <property type="molecule type" value="Genomic_DNA"/>
</dbReference>
<evidence type="ECO:0008006" key="3">
    <source>
        <dbReference type="Google" id="ProtNLM"/>
    </source>
</evidence>
<dbReference type="Proteomes" id="UP001204144">
    <property type="component" value="Unassembled WGS sequence"/>
</dbReference>
<accession>A0AAE3H4S1</accession>